<evidence type="ECO:0000256" key="2">
    <source>
        <dbReference type="ARBA" id="ARBA00023295"/>
    </source>
</evidence>
<evidence type="ECO:0000313" key="5">
    <source>
        <dbReference type="EMBL" id="TKK62726.1"/>
    </source>
</evidence>
<dbReference type="InterPro" id="IPR001360">
    <property type="entry name" value="Glyco_hydro_1"/>
</dbReference>
<evidence type="ECO:0000256" key="1">
    <source>
        <dbReference type="ARBA" id="ARBA00010838"/>
    </source>
</evidence>
<evidence type="ECO:0000256" key="4">
    <source>
        <dbReference type="RuleBase" id="RU003690"/>
    </source>
</evidence>
<reference evidence="5 6" key="1">
    <citation type="submission" date="2019-02" db="EMBL/GenBank/DDBJ databases">
        <title>Bacteria dissemination in different level of health care in South Africa: the effectiveness of infections prevention and control.</title>
        <authorList>
            <person name="Shobo C."/>
            <person name="Amoako D.G."/>
            <person name="Allam M."/>
            <person name="Ismail A."/>
            <person name="Bester L.A."/>
            <person name="Essack S.Y."/>
        </authorList>
    </citation>
    <scope>NUCLEOTIDE SEQUENCE [LARGE SCALE GENOMIC DNA]</scope>
    <source>
        <strain evidence="5 6">2SIL2</strain>
    </source>
</reference>
<dbReference type="Gene3D" id="3.20.20.80">
    <property type="entry name" value="Glycosidases"/>
    <property type="match status" value="1"/>
</dbReference>
<comment type="caution">
    <text evidence="5">The sequence shown here is derived from an EMBL/GenBank/DDBJ whole genome shotgun (WGS) entry which is preliminary data.</text>
</comment>
<dbReference type="Pfam" id="PF00232">
    <property type="entry name" value="Glyco_hydro_1"/>
    <property type="match status" value="1"/>
</dbReference>
<gene>
    <name evidence="5" type="ORF">EY666_18235</name>
</gene>
<dbReference type="PROSITE" id="PS00572">
    <property type="entry name" value="GLYCOSYL_HYDROL_F1_1"/>
    <property type="match status" value="1"/>
</dbReference>
<dbReference type="GO" id="GO:0008422">
    <property type="term" value="F:beta-glucosidase activity"/>
    <property type="evidence" value="ECO:0007669"/>
    <property type="project" value="TreeGrafter"/>
</dbReference>
<feature type="active site" description="Nucleophile" evidence="3">
    <location>
        <position position="144"/>
    </location>
</feature>
<dbReference type="SUPFAM" id="SSF51445">
    <property type="entry name" value="(Trans)glycosidases"/>
    <property type="match status" value="1"/>
</dbReference>
<dbReference type="GO" id="GO:0016052">
    <property type="term" value="P:carbohydrate catabolic process"/>
    <property type="evidence" value="ECO:0007669"/>
    <property type="project" value="TreeGrafter"/>
</dbReference>
<dbReference type="AlphaFoldDB" id="A0A4U3KNV2"/>
<organism evidence="5 6">
    <name type="scientific">Enterococcus faecalis</name>
    <name type="common">Streptococcus faecalis</name>
    <dbReference type="NCBI Taxonomy" id="1351"/>
    <lineage>
        <taxon>Bacteria</taxon>
        <taxon>Bacillati</taxon>
        <taxon>Bacillota</taxon>
        <taxon>Bacilli</taxon>
        <taxon>Lactobacillales</taxon>
        <taxon>Enterococcaceae</taxon>
        <taxon>Enterococcus</taxon>
    </lineage>
</organism>
<comment type="similarity">
    <text evidence="1 4">Belongs to the glycosyl hydrolase 1 family.</text>
</comment>
<dbReference type="PRINTS" id="PR00131">
    <property type="entry name" value="GLHYDRLASE1"/>
</dbReference>
<name>A0A4U3KNV2_ENTFL</name>
<keyword evidence="5" id="KW-0378">Hydrolase</keyword>
<evidence type="ECO:0000313" key="6">
    <source>
        <dbReference type="Proteomes" id="UP000305511"/>
    </source>
</evidence>
<evidence type="ECO:0000256" key="3">
    <source>
        <dbReference type="PROSITE-ProRule" id="PRU10055"/>
    </source>
</evidence>
<dbReference type="PANTHER" id="PTHR10353">
    <property type="entry name" value="GLYCOSYL HYDROLASE"/>
    <property type="match status" value="1"/>
</dbReference>
<dbReference type="EMBL" id="SIYF01000617">
    <property type="protein sequence ID" value="TKK62726.1"/>
    <property type="molecule type" value="Genomic_DNA"/>
</dbReference>
<sequence>AHPANVLAAENAEDLLSHFWLDVYLWGEYPIAALNYLQEQGVAPTIKEGDLALLRSAKPDFLGINYYRTDTVAANPLDGVGIGKMNTTGEKGSETESGVPGLFKKVNNPYVERTNWDWAIDPQGLRIALRRLASRYQVPILITENGLGEYDTLTEDKQIHDTYRIDYLRSHIQAIQEAITDGVSVIGYCTWSYTDLL</sequence>
<dbReference type="InterPro" id="IPR018120">
    <property type="entry name" value="Glyco_hydro_1_AS"/>
</dbReference>
<dbReference type="InterPro" id="IPR017853">
    <property type="entry name" value="GH"/>
</dbReference>
<dbReference type="GO" id="GO:0005829">
    <property type="term" value="C:cytosol"/>
    <property type="evidence" value="ECO:0007669"/>
    <property type="project" value="TreeGrafter"/>
</dbReference>
<accession>A0A4U3KNV2</accession>
<feature type="non-terminal residue" evidence="5">
    <location>
        <position position="1"/>
    </location>
</feature>
<dbReference type="RefSeq" id="WP_137274537.1">
    <property type="nucleotide sequence ID" value="NZ_SIYF01000617.1"/>
</dbReference>
<dbReference type="PANTHER" id="PTHR10353:SF136">
    <property type="entry name" value="ARYL-PHOSPHO-BETA-D-GLUCOSIDASE BGLC"/>
    <property type="match status" value="1"/>
</dbReference>
<feature type="non-terminal residue" evidence="5">
    <location>
        <position position="197"/>
    </location>
</feature>
<protein>
    <submittedName>
        <fullName evidence="5">Glycoside hydrolase family 1 protein</fullName>
    </submittedName>
</protein>
<keyword evidence="2" id="KW-0326">Glycosidase</keyword>
<proteinExistence type="inferred from homology"/>
<dbReference type="Proteomes" id="UP000305511">
    <property type="component" value="Unassembled WGS sequence"/>
</dbReference>